<sequence length="17" mass="1921">MKYCGFQNVNVMDLDSG</sequence>
<name>A0A1C4AT64_BACMY</name>
<dbReference type="Proteomes" id="UP000195696">
    <property type="component" value="Unassembled WGS sequence"/>
</dbReference>
<evidence type="ECO:0000313" key="1">
    <source>
        <dbReference type="EMBL" id="SCV25013.1"/>
    </source>
</evidence>
<gene>
    <name evidence="1" type="ORF">BWGO95_00712</name>
</gene>
<evidence type="ECO:0000313" key="2">
    <source>
        <dbReference type="Proteomes" id="UP000195696"/>
    </source>
</evidence>
<organism evidence="1 2">
    <name type="scientific">Bacillus mycoides</name>
    <dbReference type="NCBI Taxonomy" id="1405"/>
    <lineage>
        <taxon>Bacteria</taxon>
        <taxon>Bacillati</taxon>
        <taxon>Bacillota</taxon>
        <taxon>Bacilli</taxon>
        <taxon>Bacillales</taxon>
        <taxon>Bacillaceae</taxon>
        <taxon>Bacillus</taxon>
        <taxon>Bacillus cereus group</taxon>
    </lineage>
</organism>
<reference evidence="1 2" key="1">
    <citation type="submission" date="2016-08" db="EMBL/GenBank/DDBJ databases">
        <authorList>
            <person name="Seilhamer J.J."/>
        </authorList>
    </citation>
    <scope>NUCLEOTIDE SEQUENCE [LARGE SCALE GENOMIC DNA]</scope>
    <source>
        <strain evidence="1 2">SDA_GO95</strain>
    </source>
</reference>
<dbReference type="AlphaFoldDB" id="A0A1C4AT64"/>
<protein>
    <submittedName>
        <fullName evidence="1">Uncharacterized protein</fullName>
    </submittedName>
</protein>
<dbReference type="EMBL" id="FMAK01000018">
    <property type="protein sequence ID" value="SCV25013.1"/>
    <property type="molecule type" value="Genomic_DNA"/>
</dbReference>
<accession>A0A1C4AT64</accession>
<proteinExistence type="predicted"/>